<reference evidence="1 2" key="1">
    <citation type="submission" date="2016-10" db="EMBL/GenBank/DDBJ databases">
        <authorList>
            <person name="Varghese N."/>
            <person name="Submissions S."/>
        </authorList>
    </citation>
    <scope>NUCLEOTIDE SEQUENCE [LARGE SCALE GENOMIC DNA]</scope>
    <source>
        <strain evidence="1 2">IAM 15147</strain>
    </source>
</reference>
<protein>
    <recommendedName>
        <fullName evidence="3">Glycosyltransferase</fullName>
    </recommendedName>
</protein>
<dbReference type="InterPro" id="IPR029044">
    <property type="entry name" value="Nucleotide-diphossugar_trans"/>
</dbReference>
<accession>A0AA94KZX4</accession>
<organism evidence="1 2">
    <name type="scientific">Agrococcus baldri</name>
    <dbReference type="NCBI Taxonomy" id="153730"/>
    <lineage>
        <taxon>Bacteria</taxon>
        <taxon>Bacillati</taxon>
        <taxon>Actinomycetota</taxon>
        <taxon>Actinomycetes</taxon>
        <taxon>Micrococcales</taxon>
        <taxon>Microbacteriaceae</taxon>
        <taxon>Agrococcus</taxon>
    </lineage>
</organism>
<dbReference type="Proteomes" id="UP000198506">
    <property type="component" value="Unassembled WGS sequence"/>
</dbReference>
<evidence type="ECO:0008006" key="3">
    <source>
        <dbReference type="Google" id="ProtNLM"/>
    </source>
</evidence>
<evidence type="ECO:0000313" key="1">
    <source>
        <dbReference type="EMBL" id="SFS14042.1"/>
    </source>
</evidence>
<dbReference type="EMBL" id="FOZN01000003">
    <property type="protein sequence ID" value="SFS14042.1"/>
    <property type="molecule type" value="Genomic_DNA"/>
</dbReference>
<sequence>MRSRARGAGLRALGVARGTGFYDDAPTARTVSELARLRLHNLVSRRDVRGTGDAVVVMTTVAPRIHLVWAAIESIARGSERPRRLVLWLDDPSLATLPSSLQRLERRGLEVRHVEPGLGVHTKWFPQVDGGAPHRSAIVTSDDDQLYPRAWLADLLGAAARHPGAVIAHRAHRIEVEGSAPKPYVEWRPVAHTRPSFAGFGTSVSGQLLPVQLLEALRERGRAFLELTPTADDVWLHATAVRAGIRTAQVREVAANYPFVPGTQTTGLYWHNVFGEGNDRQISAALGASEIERIAADD</sequence>
<evidence type="ECO:0000313" key="2">
    <source>
        <dbReference type="Proteomes" id="UP000198506"/>
    </source>
</evidence>
<proteinExistence type="predicted"/>
<dbReference type="AlphaFoldDB" id="A0AA94KZX4"/>
<name>A0AA94KZX4_9MICO</name>
<comment type="caution">
    <text evidence="1">The sequence shown here is derived from an EMBL/GenBank/DDBJ whole genome shotgun (WGS) entry which is preliminary data.</text>
</comment>
<keyword evidence="2" id="KW-1185">Reference proteome</keyword>
<gene>
    <name evidence="1" type="ORF">SAMN04487783_1755</name>
</gene>
<dbReference type="SUPFAM" id="SSF53448">
    <property type="entry name" value="Nucleotide-diphospho-sugar transferases"/>
    <property type="match status" value="1"/>
</dbReference>